<dbReference type="EMBL" id="MK240351">
    <property type="protein sequence ID" value="QAU03915.1"/>
    <property type="molecule type" value="Genomic_DNA"/>
</dbReference>
<dbReference type="Proteomes" id="UP000289169">
    <property type="component" value="Segment"/>
</dbReference>
<protein>
    <submittedName>
        <fullName evidence="1">Uncharacterized protein</fullName>
    </submittedName>
</protein>
<evidence type="ECO:0000313" key="2">
    <source>
        <dbReference type="Proteomes" id="UP000289169"/>
    </source>
</evidence>
<organism evidence="1 2">
    <name type="scientific">Acinetobacter phage Henu6</name>
    <dbReference type="NCBI Taxonomy" id="2500136"/>
    <lineage>
        <taxon>Viruses</taxon>
        <taxon>Duplodnaviria</taxon>
        <taxon>Heunggongvirae</taxon>
        <taxon>Uroviricota</taxon>
        <taxon>Caudoviricetes</taxon>
        <taxon>Pantevenvirales</taxon>
        <taxon>Straboviridae</taxon>
        <taxon>Twarogvirinae</taxon>
        <taxon>Zedzedvirus</taxon>
        <taxon>Zedzedvirus zz1</taxon>
    </lineage>
</organism>
<accession>A0A410T584</accession>
<reference evidence="1 2" key="1">
    <citation type="submission" date="2018-11" db="EMBL/GenBank/DDBJ databases">
        <authorList>
            <person name="Teng T."/>
        </authorList>
    </citation>
    <scope>NUCLEOTIDE SEQUENCE [LARGE SCALE GENOMIC DNA]</scope>
</reference>
<proteinExistence type="predicted"/>
<evidence type="ECO:0000313" key="1">
    <source>
        <dbReference type="EMBL" id="QAU03915.1"/>
    </source>
</evidence>
<name>A0A410T584_9CAUD</name>
<gene>
    <name evidence="1" type="ORF">Henu6_gp107</name>
</gene>
<sequence>MTIRIQIIASEIEYSKHLMYNSTESKRQVCNTVHNAILEWSVDAKYVRNWIDWALEFLPVQSESWSEETKILSRILNGDPLEIQSVSEDGLKNRNIVFKPLSKI</sequence>